<dbReference type="Pfam" id="PF02472">
    <property type="entry name" value="ExbD"/>
    <property type="match status" value="1"/>
</dbReference>
<keyword evidence="3" id="KW-1003">Cell membrane</keyword>
<evidence type="ECO:0000256" key="6">
    <source>
        <dbReference type="ARBA" id="ARBA00023136"/>
    </source>
</evidence>
<evidence type="ECO:0000256" key="3">
    <source>
        <dbReference type="ARBA" id="ARBA00022475"/>
    </source>
</evidence>
<sequence length="244" mass="26463">MAVVSFDIWLLSSNTVYRGVPFGVVTDWAQQGRLSADDKAKEAGPGENWVRVADHPIVGDYLFVKTADAPVVPAKATEALEPVEMDVGWRKSHDDGDDDPDLIPLIDISLVLLIFFMMTATVASMSPFPNPEMANAANLSDDPGALLIEIDKNVNGEAAYSLRVGTAGPEPGASDLKTLPELVRVMDAKLSEILSRGGKAPPVHVACHKELNSERILELASELEKRKRENKISMFGSVVNERSK</sequence>
<comment type="similarity">
    <text evidence="2 7">Belongs to the ExbD/TolR family.</text>
</comment>
<dbReference type="InterPro" id="IPR003400">
    <property type="entry name" value="ExbD"/>
</dbReference>
<keyword evidence="9" id="KW-1185">Reference proteome</keyword>
<evidence type="ECO:0000313" key="8">
    <source>
        <dbReference type="EMBL" id="QEL17199.1"/>
    </source>
</evidence>
<keyword evidence="7" id="KW-0813">Transport</keyword>
<accession>A0A5C1ACX0</accession>
<dbReference type="EMBL" id="CP042425">
    <property type="protein sequence ID" value="QEL17199.1"/>
    <property type="molecule type" value="Genomic_DNA"/>
</dbReference>
<dbReference type="RefSeq" id="WP_168219108.1">
    <property type="nucleotide sequence ID" value="NZ_CP042425.1"/>
</dbReference>
<gene>
    <name evidence="8" type="ORF">PX52LOC_04182</name>
</gene>
<dbReference type="Proteomes" id="UP000324974">
    <property type="component" value="Chromosome"/>
</dbReference>
<dbReference type="KEGG" id="lrs:PX52LOC_04182"/>
<protein>
    <submittedName>
        <fullName evidence="8">Biopolymer transporter ExbD</fullName>
    </submittedName>
</protein>
<keyword evidence="6" id="KW-0472">Membrane</keyword>
<dbReference type="AlphaFoldDB" id="A0A5C1ACX0"/>
<evidence type="ECO:0000256" key="7">
    <source>
        <dbReference type="RuleBase" id="RU003879"/>
    </source>
</evidence>
<name>A0A5C1ACX0_9BACT</name>
<evidence type="ECO:0000256" key="1">
    <source>
        <dbReference type="ARBA" id="ARBA00004162"/>
    </source>
</evidence>
<evidence type="ECO:0000313" key="9">
    <source>
        <dbReference type="Proteomes" id="UP000324974"/>
    </source>
</evidence>
<evidence type="ECO:0000256" key="4">
    <source>
        <dbReference type="ARBA" id="ARBA00022692"/>
    </source>
</evidence>
<evidence type="ECO:0000256" key="5">
    <source>
        <dbReference type="ARBA" id="ARBA00022989"/>
    </source>
</evidence>
<keyword evidence="5" id="KW-1133">Transmembrane helix</keyword>
<keyword evidence="7" id="KW-0653">Protein transport</keyword>
<dbReference type="GO" id="GO:0015031">
    <property type="term" value="P:protein transport"/>
    <property type="evidence" value="ECO:0007669"/>
    <property type="project" value="UniProtKB-KW"/>
</dbReference>
<evidence type="ECO:0000256" key="2">
    <source>
        <dbReference type="ARBA" id="ARBA00005811"/>
    </source>
</evidence>
<reference evidence="9" key="1">
    <citation type="submission" date="2019-08" db="EMBL/GenBank/DDBJ databases">
        <title>Limnoglobus roseus gen. nov., sp. nov., a novel freshwater planctomycete with a giant genome from the family Gemmataceae.</title>
        <authorList>
            <person name="Kulichevskaya I.S."/>
            <person name="Naumoff D.G."/>
            <person name="Miroshnikov K."/>
            <person name="Ivanova A."/>
            <person name="Philippov D.A."/>
            <person name="Hakobyan A."/>
            <person name="Rijpstra I.C."/>
            <person name="Sinninghe Damste J.S."/>
            <person name="Liesack W."/>
            <person name="Dedysh S.N."/>
        </authorList>
    </citation>
    <scope>NUCLEOTIDE SEQUENCE [LARGE SCALE GENOMIC DNA]</scope>
    <source>
        <strain evidence="9">PX52</strain>
    </source>
</reference>
<organism evidence="8 9">
    <name type="scientific">Limnoglobus roseus</name>
    <dbReference type="NCBI Taxonomy" id="2598579"/>
    <lineage>
        <taxon>Bacteria</taxon>
        <taxon>Pseudomonadati</taxon>
        <taxon>Planctomycetota</taxon>
        <taxon>Planctomycetia</taxon>
        <taxon>Gemmatales</taxon>
        <taxon>Gemmataceae</taxon>
        <taxon>Limnoglobus</taxon>
    </lineage>
</organism>
<keyword evidence="4 7" id="KW-0812">Transmembrane</keyword>
<dbReference type="GO" id="GO:0005886">
    <property type="term" value="C:plasma membrane"/>
    <property type="evidence" value="ECO:0007669"/>
    <property type="project" value="UniProtKB-SubCell"/>
</dbReference>
<proteinExistence type="inferred from homology"/>
<comment type="subcellular location">
    <subcellularLocation>
        <location evidence="1">Cell membrane</location>
        <topology evidence="1">Single-pass membrane protein</topology>
    </subcellularLocation>
    <subcellularLocation>
        <location evidence="7">Cell membrane</location>
        <topology evidence="7">Single-pass type II membrane protein</topology>
    </subcellularLocation>
</comment>
<dbReference type="GO" id="GO:0022857">
    <property type="term" value="F:transmembrane transporter activity"/>
    <property type="evidence" value="ECO:0007669"/>
    <property type="project" value="InterPro"/>
</dbReference>